<dbReference type="InterPro" id="IPR009323">
    <property type="entry name" value="DUF979"/>
</dbReference>
<feature type="transmembrane region" description="Helical" evidence="1">
    <location>
        <begin position="130"/>
        <end position="148"/>
    </location>
</feature>
<evidence type="ECO:0000313" key="3">
    <source>
        <dbReference type="Proteomes" id="UP000094469"/>
    </source>
</evidence>
<dbReference type="Pfam" id="PF06166">
    <property type="entry name" value="DUF979"/>
    <property type="match status" value="1"/>
</dbReference>
<proteinExistence type="predicted"/>
<dbReference type="Proteomes" id="UP000094469">
    <property type="component" value="Unassembled WGS sequence"/>
</dbReference>
<evidence type="ECO:0000313" key="2">
    <source>
        <dbReference type="EMBL" id="OEG22791.1"/>
    </source>
</evidence>
<protein>
    <recommendedName>
        <fullName evidence="4">Permease</fullName>
    </recommendedName>
</protein>
<organism evidence="2 3">
    <name type="scientific">Enterococcus ureilyticus</name>
    <dbReference type="NCBI Taxonomy" id="1131292"/>
    <lineage>
        <taxon>Bacteria</taxon>
        <taxon>Bacillati</taxon>
        <taxon>Bacillota</taxon>
        <taxon>Bacilli</taxon>
        <taxon>Lactobacillales</taxon>
        <taxon>Enterococcaceae</taxon>
        <taxon>Enterococcus</taxon>
    </lineage>
</organism>
<evidence type="ECO:0008006" key="4">
    <source>
        <dbReference type="Google" id="ProtNLM"/>
    </source>
</evidence>
<dbReference type="EMBL" id="MIKC01000012">
    <property type="protein sequence ID" value="OEG22791.1"/>
    <property type="molecule type" value="Genomic_DNA"/>
</dbReference>
<evidence type="ECO:0000256" key="1">
    <source>
        <dbReference type="SAM" id="Phobius"/>
    </source>
</evidence>
<dbReference type="STRING" id="1131292.BCR24_02860"/>
<sequence length="314" mass="33676">MNYFMNSDILLGEKLLEVLYILMGLILIYTGVKNLVDKSNPHRYGTGYFWCALGIVIGGGRFIPSLISGILIFSMTIPAILKKVSKGQSKLPSKEYMQQMSDKLGMKIFIPALSIGVFAIIFALFTKLGALVGVGVGVLVAIMILMLYSKNNKPTTFLDDAADMLGTVGPLSMLPMLLASLGAVFTSAGVGTVISSAVGTIVPQGNVTVGIIIYAFGMMLFTIIMGNAFAAITVMTVGIGAPFVLAYGANPALIGMLALTCGYCGTLLTPMAANFNIVPVAMLEMKDKYGVIKNQWFIALFMFVFQVIYMILFK</sequence>
<reference evidence="3" key="1">
    <citation type="submission" date="2016-09" db="EMBL/GenBank/DDBJ databases">
        <authorList>
            <person name="Gulvik C.A."/>
        </authorList>
    </citation>
    <scope>NUCLEOTIDE SEQUENCE [LARGE SCALE GENOMIC DNA]</scope>
    <source>
        <strain evidence="3">LMG 26676</strain>
    </source>
</reference>
<feature type="transmembrane region" description="Helical" evidence="1">
    <location>
        <begin position="174"/>
        <end position="195"/>
    </location>
</feature>
<dbReference type="RefSeq" id="WP_069639953.1">
    <property type="nucleotide sequence ID" value="NZ_JAFBEZ010000002.1"/>
</dbReference>
<keyword evidence="1" id="KW-1133">Transmembrane helix</keyword>
<feature type="transmembrane region" description="Helical" evidence="1">
    <location>
        <begin position="15"/>
        <end position="32"/>
    </location>
</feature>
<gene>
    <name evidence="2" type="ORF">BCR24_02860</name>
</gene>
<dbReference type="AlphaFoldDB" id="A0A1E5HCY7"/>
<comment type="caution">
    <text evidence="2">The sequence shown here is derived from an EMBL/GenBank/DDBJ whole genome shotgun (WGS) entry which is preliminary data.</text>
</comment>
<keyword evidence="1" id="KW-0472">Membrane</keyword>
<keyword evidence="3" id="KW-1185">Reference proteome</keyword>
<feature type="transmembrane region" description="Helical" evidence="1">
    <location>
        <begin position="296"/>
        <end position="313"/>
    </location>
</feature>
<dbReference type="OrthoDB" id="1689651at2"/>
<feature type="transmembrane region" description="Helical" evidence="1">
    <location>
        <begin position="104"/>
        <end position="124"/>
    </location>
</feature>
<feature type="transmembrane region" description="Helical" evidence="1">
    <location>
        <begin position="253"/>
        <end position="275"/>
    </location>
</feature>
<keyword evidence="1" id="KW-0812">Transmembrane</keyword>
<name>A0A1E5HCY7_9ENTE</name>
<accession>A0A1E5HCY7</accession>